<feature type="domain" description="LysM" evidence="6">
    <location>
        <begin position="177"/>
        <end position="223"/>
    </location>
</feature>
<dbReference type="PANTHER" id="PTHR34997">
    <property type="entry name" value="AM15"/>
    <property type="match status" value="1"/>
</dbReference>
<evidence type="ECO:0000256" key="4">
    <source>
        <dbReference type="SAM" id="MobiDB-lite"/>
    </source>
</evidence>
<dbReference type="SUPFAM" id="SSF54106">
    <property type="entry name" value="LysM domain"/>
    <property type="match status" value="3"/>
</dbReference>
<protein>
    <recommendedName>
        <fullName evidence="6">LysM domain-containing protein</fullName>
    </recommendedName>
</protein>
<dbReference type="InterPro" id="IPR036779">
    <property type="entry name" value="LysM_dom_sf"/>
</dbReference>
<keyword evidence="8" id="KW-1185">Reference proteome</keyword>
<evidence type="ECO:0000313" key="7">
    <source>
        <dbReference type="EMBL" id="CAG5149974.1"/>
    </source>
</evidence>
<organism evidence="7 8">
    <name type="scientific">Alternaria atra</name>
    <dbReference type="NCBI Taxonomy" id="119953"/>
    <lineage>
        <taxon>Eukaryota</taxon>
        <taxon>Fungi</taxon>
        <taxon>Dikarya</taxon>
        <taxon>Ascomycota</taxon>
        <taxon>Pezizomycotina</taxon>
        <taxon>Dothideomycetes</taxon>
        <taxon>Pleosporomycetidae</taxon>
        <taxon>Pleosporales</taxon>
        <taxon>Pleosporineae</taxon>
        <taxon>Pleosporaceae</taxon>
        <taxon>Alternaria</taxon>
        <taxon>Alternaria sect. Ulocladioides</taxon>
    </lineage>
</organism>
<dbReference type="Pfam" id="PF01476">
    <property type="entry name" value="LysM"/>
    <property type="match status" value="3"/>
</dbReference>
<keyword evidence="1" id="KW-0147">Chitin-binding</keyword>
<reference evidence="7" key="1">
    <citation type="submission" date="2021-05" db="EMBL/GenBank/DDBJ databases">
        <authorList>
            <person name="Stam R."/>
        </authorList>
    </citation>
    <scope>NUCLEOTIDE SEQUENCE</scope>
    <source>
        <strain evidence="7">CS162</strain>
    </source>
</reference>
<feature type="region of interest" description="Disordered" evidence="4">
    <location>
        <begin position="120"/>
        <end position="168"/>
    </location>
</feature>
<dbReference type="SMART" id="SM00257">
    <property type="entry name" value="LysM"/>
    <property type="match status" value="3"/>
</dbReference>
<dbReference type="OrthoDB" id="2281372at2759"/>
<evidence type="ECO:0000256" key="2">
    <source>
        <dbReference type="ARBA" id="ARBA00022729"/>
    </source>
</evidence>
<keyword evidence="2 5" id="KW-0732">Signal</keyword>
<dbReference type="Gene3D" id="3.10.350.10">
    <property type="entry name" value="LysM domain"/>
    <property type="match status" value="4"/>
</dbReference>
<feature type="domain" description="LysM" evidence="6">
    <location>
        <begin position="260"/>
        <end position="306"/>
    </location>
</feature>
<comment type="caution">
    <text evidence="7">The sequence shown here is derived from an EMBL/GenBank/DDBJ whole genome shotgun (WGS) entry which is preliminary data.</text>
</comment>
<dbReference type="AlphaFoldDB" id="A0A8J2MZ84"/>
<keyword evidence="3" id="KW-0843">Virulence</keyword>
<feature type="signal peptide" evidence="5">
    <location>
        <begin position="1"/>
        <end position="24"/>
    </location>
</feature>
<dbReference type="RefSeq" id="XP_043166047.1">
    <property type="nucleotide sequence ID" value="XM_043310112.1"/>
</dbReference>
<feature type="domain" description="LysM" evidence="6">
    <location>
        <begin position="346"/>
        <end position="392"/>
    </location>
</feature>
<gene>
    <name evidence="7" type="ORF">ALTATR162_LOCUS2506</name>
</gene>
<dbReference type="InterPro" id="IPR052210">
    <property type="entry name" value="LysM1-like"/>
</dbReference>
<dbReference type="Proteomes" id="UP000676310">
    <property type="component" value="Unassembled WGS sequence"/>
</dbReference>
<accession>A0A8J2MZ84</accession>
<proteinExistence type="predicted"/>
<name>A0A8J2MZ84_9PLEO</name>
<feature type="chain" id="PRO_5035198676" description="LysM domain-containing protein" evidence="5">
    <location>
        <begin position="25"/>
        <end position="395"/>
    </location>
</feature>
<feature type="compositionally biased region" description="Low complexity" evidence="4">
    <location>
        <begin position="120"/>
        <end position="158"/>
    </location>
</feature>
<evidence type="ECO:0000256" key="5">
    <source>
        <dbReference type="SAM" id="SignalP"/>
    </source>
</evidence>
<evidence type="ECO:0000259" key="6">
    <source>
        <dbReference type="PROSITE" id="PS51782"/>
    </source>
</evidence>
<dbReference type="GeneID" id="67013959"/>
<dbReference type="CDD" id="cd00118">
    <property type="entry name" value="LysM"/>
    <property type="match status" value="3"/>
</dbReference>
<evidence type="ECO:0000256" key="1">
    <source>
        <dbReference type="ARBA" id="ARBA00022669"/>
    </source>
</evidence>
<dbReference type="EMBL" id="CAJRGZ010000015">
    <property type="protein sequence ID" value="CAG5149974.1"/>
    <property type="molecule type" value="Genomic_DNA"/>
</dbReference>
<dbReference type="GO" id="GO:0008061">
    <property type="term" value="F:chitin binding"/>
    <property type="evidence" value="ECO:0007669"/>
    <property type="project" value="UniProtKB-KW"/>
</dbReference>
<sequence>MLSLFSSASLLLSTGVLNAALVLGAPHLVERDGSSPSLAYDPSTTKYCSWWIDLTEARDCSPLLEENFITLEEFRRWNPSITADCGGLVVGKSYCVETQNEPAPISSSFSSSSTPLPTSTSSFKSTSASSSKPVVTVPSSTIKTSTSTTAPPTTTKPSNGVETPSPLQPDVVSNCDSFYYVKSSDSCVNIAKANGISTTQFLAWNPSARSDCTGLWANAYACVSIIGHTPTSAAPSPTTTGNGIATPTPIQDGMVRNCDSFYMVKSGDTCDKISSAKGITSAQIISWNPAVGSNCGSLWLDTYICISIVGHTPTTTTKAPATSTRPGNGVATPTPYQDGMTTSCKTFHYVASGDTCATISAKYKISTTNFAKWNPAVGSTCAGLWANTYACVAVL</sequence>
<dbReference type="PANTHER" id="PTHR34997:SF2">
    <property type="entry name" value="LYSM DOMAIN-CONTAINING PROTEIN-RELATED"/>
    <property type="match status" value="1"/>
</dbReference>
<dbReference type="PROSITE" id="PS51782">
    <property type="entry name" value="LYSM"/>
    <property type="match status" value="3"/>
</dbReference>
<evidence type="ECO:0000313" key="8">
    <source>
        <dbReference type="Proteomes" id="UP000676310"/>
    </source>
</evidence>
<evidence type="ECO:0000256" key="3">
    <source>
        <dbReference type="ARBA" id="ARBA00023026"/>
    </source>
</evidence>
<dbReference type="InterPro" id="IPR018392">
    <property type="entry name" value="LysM"/>
</dbReference>